<dbReference type="InterPro" id="IPR036844">
    <property type="entry name" value="Hint_dom_sf"/>
</dbReference>
<organism evidence="2 3">
    <name type="scientific">Acinetobacter tibetensis</name>
    <dbReference type="NCBI Taxonomy" id="2943497"/>
    <lineage>
        <taxon>Bacteria</taxon>
        <taxon>Pseudomonadati</taxon>
        <taxon>Pseudomonadota</taxon>
        <taxon>Gammaproteobacteria</taxon>
        <taxon>Moraxellales</taxon>
        <taxon>Moraxellaceae</taxon>
        <taxon>Acinetobacter</taxon>
    </lineage>
</organism>
<dbReference type="Gene3D" id="2.170.16.10">
    <property type="entry name" value="Hedgehog/Intein (Hint) domain"/>
    <property type="match status" value="1"/>
</dbReference>
<dbReference type="Proteomes" id="UP001056716">
    <property type="component" value="Chromosome"/>
</dbReference>
<sequence>MKYTSKKADDANKIITSSQLQSRVDSSMADYAYTTDLTQRPNFCFAAGTFVHTDKGLVPIQDIKVGDMVLSMPEAGVGEKTYKPVLRTIHTPEKEVYRCTYWARDQYEEDEPEISYVLATAEHPIWSMSEERWCPAKGLNTGDKVFTLAVDKQFHFLYANKLYKTTDSVGKIYGHTSPPLQDFEDAVRIDTFFEINKDYIYGYNQIYRNKYKPALLNELDLKLVKELAGAADSTSLLCDVYNLEVAENHTYFVGEEGLWVHNCGGEETVELLSTSK</sequence>
<reference evidence="2" key="1">
    <citation type="submission" date="2022-06" db="EMBL/GenBank/DDBJ databases">
        <title>Isolation, identification and characterization of iprodione-degrading strains in Lhasa, Tibet.</title>
        <authorList>
            <person name="Pan H."/>
        </authorList>
    </citation>
    <scope>NUCLEOTIDE SEQUENCE</scope>
    <source>
        <strain evidence="2">Y-23</strain>
    </source>
</reference>
<dbReference type="SUPFAM" id="SSF51294">
    <property type="entry name" value="Hedgehog/intein (Hint) domain"/>
    <property type="match status" value="1"/>
</dbReference>
<evidence type="ECO:0000313" key="2">
    <source>
        <dbReference type="EMBL" id="USE82573.1"/>
    </source>
</evidence>
<dbReference type="EMBL" id="CP098732">
    <property type="protein sequence ID" value="USE82573.1"/>
    <property type="molecule type" value="Genomic_DNA"/>
</dbReference>
<gene>
    <name evidence="2" type="ORF">M5E07_12340</name>
</gene>
<dbReference type="PROSITE" id="PS50818">
    <property type="entry name" value="INTEIN_C_TER"/>
    <property type="match status" value="1"/>
</dbReference>
<evidence type="ECO:0000313" key="3">
    <source>
        <dbReference type="Proteomes" id="UP001056716"/>
    </source>
</evidence>
<name>A0AAE9LQ21_9GAMM</name>
<dbReference type="Pfam" id="PF07591">
    <property type="entry name" value="PT-HINT"/>
    <property type="match status" value="1"/>
</dbReference>
<dbReference type="InterPro" id="IPR003587">
    <property type="entry name" value="Hint_dom_N"/>
</dbReference>
<dbReference type="KEGG" id="atz:M5E07_12340"/>
<dbReference type="SMART" id="SM00306">
    <property type="entry name" value="HintN"/>
    <property type="match status" value="1"/>
</dbReference>
<evidence type="ECO:0000259" key="1">
    <source>
        <dbReference type="SMART" id="SM00306"/>
    </source>
</evidence>
<dbReference type="InterPro" id="IPR030934">
    <property type="entry name" value="Intein_C"/>
</dbReference>
<dbReference type="AlphaFoldDB" id="A0AAE9LQ21"/>
<feature type="domain" description="Hint" evidence="1">
    <location>
        <begin position="42"/>
        <end position="149"/>
    </location>
</feature>
<keyword evidence="3" id="KW-1185">Reference proteome</keyword>
<dbReference type="RefSeq" id="WP_252219593.1">
    <property type="nucleotide sequence ID" value="NZ_CP098732.1"/>
</dbReference>
<proteinExistence type="predicted"/>
<protein>
    <submittedName>
        <fullName evidence="2">Polymorphic toxin-type HINT domain-containing protein</fullName>
    </submittedName>
</protein>
<accession>A0AAE9LQ21</accession>
<dbReference type="NCBIfam" id="TIGR01443">
    <property type="entry name" value="intein_Cterm"/>
    <property type="match status" value="1"/>
</dbReference>